<evidence type="ECO:0000256" key="2">
    <source>
        <dbReference type="ARBA" id="ARBA00023125"/>
    </source>
</evidence>
<dbReference type="Pfam" id="PF12833">
    <property type="entry name" value="HTH_18"/>
    <property type="match status" value="1"/>
</dbReference>
<evidence type="ECO:0000256" key="3">
    <source>
        <dbReference type="ARBA" id="ARBA00023159"/>
    </source>
</evidence>
<dbReference type="SMART" id="SM00342">
    <property type="entry name" value="HTH_ARAC"/>
    <property type="match status" value="1"/>
</dbReference>
<dbReference type="SUPFAM" id="SSF46689">
    <property type="entry name" value="Homeodomain-like"/>
    <property type="match status" value="2"/>
</dbReference>
<dbReference type="PANTHER" id="PTHR46796">
    <property type="entry name" value="HTH-TYPE TRANSCRIPTIONAL ACTIVATOR RHAS-RELATED"/>
    <property type="match status" value="1"/>
</dbReference>
<dbReference type="InterPro" id="IPR009057">
    <property type="entry name" value="Homeodomain-like_sf"/>
</dbReference>
<reference evidence="8" key="3">
    <citation type="submission" date="2024-06" db="EMBL/GenBank/DDBJ databases">
        <authorList>
            <person name="Zeng C."/>
        </authorList>
    </citation>
    <scope>NUCLEOTIDE SEQUENCE [LARGE SCALE GENOMIC DNA]</scope>
    <source>
        <strain evidence="8">ZCY20-5</strain>
    </source>
</reference>
<dbReference type="PROSITE" id="PS01124">
    <property type="entry name" value="HTH_ARAC_FAMILY_2"/>
    <property type="match status" value="1"/>
</dbReference>
<keyword evidence="8" id="KW-1185">Reference proteome</keyword>
<dbReference type="Gene3D" id="1.10.10.60">
    <property type="entry name" value="Homeodomain-like"/>
    <property type="match status" value="2"/>
</dbReference>
<gene>
    <name evidence="7" type="ORF">PXC00_10270</name>
</gene>
<dbReference type="Gene3D" id="2.60.120.280">
    <property type="entry name" value="Regulatory protein AraC"/>
    <property type="match status" value="1"/>
</dbReference>
<keyword evidence="3" id="KW-0010">Activator</keyword>
<dbReference type="GO" id="GO:0003700">
    <property type="term" value="F:DNA-binding transcription factor activity"/>
    <property type="evidence" value="ECO:0007669"/>
    <property type="project" value="InterPro"/>
</dbReference>
<evidence type="ECO:0000256" key="4">
    <source>
        <dbReference type="ARBA" id="ARBA00023163"/>
    </source>
</evidence>
<dbReference type="PRINTS" id="PR00032">
    <property type="entry name" value="HTHARAC"/>
</dbReference>
<dbReference type="KEGG" id="carl:PXC00_10270"/>
<dbReference type="InterPro" id="IPR018060">
    <property type="entry name" value="HTH_AraC"/>
</dbReference>
<dbReference type="RefSeq" id="WP_275845415.1">
    <property type="nucleotide sequence ID" value="NZ_CP135996.1"/>
</dbReference>
<dbReference type="PROSITE" id="PS00041">
    <property type="entry name" value="HTH_ARAC_FAMILY_1"/>
    <property type="match status" value="1"/>
</dbReference>
<keyword evidence="1" id="KW-0805">Transcription regulation</keyword>
<dbReference type="Pfam" id="PF02311">
    <property type="entry name" value="AraC_binding"/>
    <property type="match status" value="1"/>
</dbReference>
<organism evidence="7 8">
    <name type="scientific">Caproicibacterium argilliputei</name>
    <dbReference type="NCBI Taxonomy" id="3030016"/>
    <lineage>
        <taxon>Bacteria</taxon>
        <taxon>Bacillati</taxon>
        <taxon>Bacillota</taxon>
        <taxon>Clostridia</taxon>
        <taxon>Eubacteriales</taxon>
        <taxon>Oscillospiraceae</taxon>
        <taxon>Caproicibacterium</taxon>
    </lineage>
</organism>
<dbReference type="InterPro" id="IPR050204">
    <property type="entry name" value="AraC_XylS_family_regulators"/>
</dbReference>
<dbReference type="InterPro" id="IPR003313">
    <property type="entry name" value="AraC-bd"/>
</dbReference>
<evidence type="ECO:0000256" key="5">
    <source>
        <dbReference type="SAM" id="MobiDB-lite"/>
    </source>
</evidence>
<dbReference type="Proteomes" id="UP001300604">
    <property type="component" value="Chromosome"/>
</dbReference>
<accession>A0AA97H1S1</accession>
<dbReference type="GO" id="GO:0043565">
    <property type="term" value="F:sequence-specific DNA binding"/>
    <property type="evidence" value="ECO:0007669"/>
    <property type="project" value="InterPro"/>
</dbReference>
<dbReference type="CDD" id="cd06986">
    <property type="entry name" value="cupin_MmsR-like_N"/>
    <property type="match status" value="1"/>
</dbReference>
<keyword evidence="4" id="KW-0804">Transcription</keyword>
<name>A0AA97H1S1_9FIRM</name>
<feature type="compositionally biased region" description="Basic and acidic residues" evidence="5">
    <location>
        <begin position="267"/>
        <end position="277"/>
    </location>
</feature>
<proteinExistence type="predicted"/>
<feature type="domain" description="HTH araC/xylS-type" evidence="6">
    <location>
        <begin position="174"/>
        <end position="272"/>
    </location>
</feature>
<evidence type="ECO:0000313" key="8">
    <source>
        <dbReference type="Proteomes" id="UP001300604"/>
    </source>
</evidence>
<dbReference type="InterPro" id="IPR020449">
    <property type="entry name" value="Tscrpt_reg_AraC-type_HTH"/>
</dbReference>
<dbReference type="AlphaFoldDB" id="A0AA97H1S1"/>
<reference evidence="8" key="1">
    <citation type="submission" date="2024-06" db="EMBL/GenBank/DDBJ databases">
        <title>Caproicibacterium argilliputei sp. nov, a novel caproic acid producing anaerobic bacterium isolated from pit mud.</title>
        <authorList>
            <person name="Zeng C."/>
        </authorList>
    </citation>
    <scope>NUCLEOTIDE SEQUENCE [LARGE SCALE GENOMIC DNA]</scope>
    <source>
        <strain evidence="8">ZCY20-5</strain>
    </source>
</reference>
<protein>
    <submittedName>
        <fullName evidence="7">AraC family transcriptional regulator</fullName>
    </submittedName>
</protein>
<evidence type="ECO:0000259" key="6">
    <source>
        <dbReference type="PROSITE" id="PS01124"/>
    </source>
</evidence>
<evidence type="ECO:0000313" key="7">
    <source>
        <dbReference type="EMBL" id="WOC31592.1"/>
    </source>
</evidence>
<dbReference type="SUPFAM" id="SSF51215">
    <property type="entry name" value="Regulatory protein AraC"/>
    <property type="match status" value="1"/>
</dbReference>
<dbReference type="EMBL" id="CP135996">
    <property type="protein sequence ID" value="WOC31592.1"/>
    <property type="molecule type" value="Genomic_DNA"/>
</dbReference>
<feature type="region of interest" description="Disordered" evidence="5">
    <location>
        <begin position="264"/>
        <end position="284"/>
    </location>
</feature>
<reference evidence="7 8" key="2">
    <citation type="submission" date="2024-06" db="EMBL/GenBank/DDBJ databases">
        <title>Caproicibacterium argilliputei sp. nov, a novel caproic acid producing anaerobic bacterium isolated from pit mud.</title>
        <authorList>
            <person name="Xia S."/>
        </authorList>
    </citation>
    <scope>NUCLEOTIDE SEQUENCE [LARGE SCALE GENOMIC DNA]</scope>
    <source>
        <strain evidence="7 8">ZCY20-5</strain>
    </source>
</reference>
<sequence length="284" mass="31928">MNSTNQSASLPPVSSELNFLSCGEQHCSPAHTFGPAVQEQYLLSYCVSGHGIFQVDGEIYALNPQQGILTLPGELVFHQADLHDPWHGLWVAFSGTLAEPHLARCGLTAAQRLFHCEQPKTMQAVLQQMQAHLRLSYSDEFYLQGLLYQWLGLLAAAAALPYRQAEKAGNVYVCKAVEFMQKNYQHNISVAELSAYVGLNRSYLTFLFQREMQMAPRDYLLHLRMKKACTLLYQSELPVGQIAHSCGYPDPLAFSKAFRRQCGSSPRDYRTKTRAERMPALPHS</sequence>
<evidence type="ECO:0000256" key="1">
    <source>
        <dbReference type="ARBA" id="ARBA00023015"/>
    </source>
</evidence>
<keyword evidence="2" id="KW-0238">DNA-binding</keyword>
<dbReference type="InterPro" id="IPR018062">
    <property type="entry name" value="HTH_AraC-typ_CS"/>
</dbReference>
<dbReference type="InterPro" id="IPR037923">
    <property type="entry name" value="HTH-like"/>
</dbReference>